<feature type="region of interest" description="Disordered" evidence="1">
    <location>
        <begin position="1"/>
        <end position="100"/>
    </location>
</feature>
<dbReference type="STRING" id="560819.SAMN05428998_105284"/>
<organism evidence="2 3">
    <name type="scientific">Tistlia consotensis USBA 355</name>
    <dbReference type="NCBI Taxonomy" id="560819"/>
    <lineage>
        <taxon>Bacteria</taxon>
        <taxon>Pseudomonadati</taxon>
        <taxon>Pseudomonadota</taxon>
        <taxon>Alphaproteobacteria</taxon>
        <taxon>Rhodospirillales</taxon>
        <taxon>Rhodovibrionaceae</taxon>
        <taxon>Tistlia</taxon>
    </lineage>
</organism>
<sequence>MSDNQGQSEPSMEEILASIRRIISEEDAEEGKPAAAAAAPPEEVEEEDDDVLELTEMDAVQDEEPEEEPAEEPETVLDLDEADALPDENEPSDAAAPAAVAAEAAIAELEVEAEAAASGPVRETGMGRALREGLVSASTAAATTAALSEMTRRRRVPPGLGAPTGGESLEAFVARLLEPHLQAWLEDNLPQLVERVVRDEVRRLARRAEDD</sequence>
<dbReference type="InterPro" id="IPR019632">
    <property type="entry name" value="DUF2497"/>
</dbReference>
<protein>
    <recommendedName>
        <fullName evidence="4">DUF2497 domain-containing protein</fullName>
    </recommendedName>
</protein>
<keyword evidence="3" id="KW-1185">Reference proteome</keyword>
<feature type="compositionally biased region" description="Polar residues" evidence="1">
    <location>
        <begin position="1"/>
        <end position="10"/>
    </location>
</feature>
<name>A0A1Y6BJW4_9PROT</name>
<evidence type="ECO:0000313" key="3">
    <source>
        <dbReference type="Proteomes" id="UP000192917"/>
    </source>
</evidence>
<feature type="compositionally biased region" description="Acidic residues" evidence="1">
    <location>
        <begin position="42"/>
        <end position="91"/>
    </location>
</feature>
<dbReference type="AlphaFoldDB" id="A0A1Y6BJW4"/>
<dbReference type="EMBL" id="FWZX01000005">
    <property type="protein sequence ID" value="SMF14655.1"/>
    <property type="molecule type" value="Genomic_DNA"/>
</dbReference>
<evidence type="ECO:0000256" key="1">
    <source>
        <dbReference type="SAM" id="MobiDB-lite"/>
    </source>
</evidence>
<proteinExistence type="predicted"/>
<evidence type="ECO:0000313" key="2">
    <source>
        <dbReference type="EMBL" id="SMF14655.1"/>
    </source>
</evidence>
<dbReference type="Pfam" id="PF10691">
    <property type="entry name" value="DUF2497"/>
    <property type="match status" value="1"/>
</dbReference>
<dbReference type="RefSeq" id="WP_085122374.1">
    <property type="nucleotide sequence ID" value="NZ_FWZX01000005.1"/>
</dbReference>
<reference evidence="2 3" key="1">
    <citation type="submission" date="2017-04" db="EMBL/GenBank/DDBJ databases">
        <authorList>
            <person name="Afonso C.L."/>
            <person name="Miller P.J."/>
            <person name="Scott M.A."/>
            <person name="Spackman E."/>
            <person name="Goraichik I."/>
            <person name="Dimitrov K.M."/>
            <person name="Suarez D.L."/>
            <person name="Swayne D.E."/>
        </authorList>
    </citation>
    <scope>NUCLEOTIDE SEQUENCE [LARGE SCALE GENOMIC DNA]</scope>
    <source>
        <strain evidence="2 3">USBA 355</strain>
    </source>
</reference>
<dbReference type="Proteomes" id="UP000192917">
    <property type="component" value="Unassembled WGS sequence"/>
</dbReference>
<evidence type="ECO:0008006" key="4">
    <source>
        <dbReference type="Google" id="ProtNLM"/>
    </source>
</evidence>
<gene>
    <name evidence="2" type="ORF">SAMN05428998_105284</name>
</gene>
<accession>A0A1Y6BJW4</accession>